<keyword evidence="3" id="KW-1185">Reference proteome</keyword>
<evidence type="ECO:0000313" key="2">
    <source>
        <dbReference type="EMBL" id="ANZ66450.1"/>
    </source>
</evidence>
<dbReference type="InterPro" id="IPR025164">
    <property type="entry name" value="Toastrack_DUF4097"/>
</dbReference>
<gene>
    <name evidence="2" type="ORF">AYR63_04420</name>
</gene>
<dbReference type="EMBL" id="CP014924">
    <property type="protein sequence ID" value="ANZ66450.1"/>
    <property type="molecule type" value="Genomic_DNA"/>
</dbReference>
<evidence type="ECO:0000259" key="1">
    <source>
        <dbReference type="Pfam" id="PF13349"/>
    </source>
</evidence>
<dbReference type="Proteomes" id="UP000093267">
    <property type="component" value="Chromosome"/>
</dbReference>
<evidence type="ECO:0000313" key="3">
    <source>
        <dbReference type="Proteomes" id="UP000093267"/>
    </source>
</evidence>
<feature type="domain" description="DUF4097" evidence="1">
    <location>
        <begin position="52"/>
        <end position="316"/>
    </location>
</feature>
<name>A0A1B2IWN8_9LACO</name>
<dbReference type="KEGG" id="lpd:AYR62_13190"/>
<dbReference type="AlphaFoldDB" id="A0A1B2IWN8"/>
<protein>
    <recommendedName>
        <fullName evidence="1">DUF4097 domain-containing protein</fullName>
    </recommendedName>
</protein>
<dbReference type="STRING" id="240427.AYR62_13190"/>
<dbReference type="Pfam" id="PF13349">
    <property type="entry name" value="DUF4097"/>
    <property type="match status" value="1"/>
</dbReference>
<dbReference type="RefSeq" id="WP_065901755.1">
    <property type="nucleotide sequence ID" value="NZ_CP014912.1"/>
</dbReference>
<proteinExistence type="predicted"/>
<accession>A0A1B2IWN8</accession>
<reference evidence="2 3" key="1">
    <citation type="submission" date="2016-03" db="EMBL/GenBank/DDBJ databases">
        <title>Pediococcus and Lactobacillus from brewery environment - whole genome sequencing and assembly.</title>
        <authorList>
            <person name="Behr J."/>
            <person name="Geissler A.J."/>
            <person name="Vogel R.F."/>
        </authorList>
    </citation>
    <scope>NUCLEOTIDE SEQUENCE [LARGE SCALE GENOMIC DNA]</scope>
    <source>
        <strain evidence="2 3">TMW 1.1995</strain>
    </source>
</reference>
<organism evidence="2 3">
    <name type="scientific">Secundilactobacillus paracollinoides</name>
    <dbReference type="NCBI Taxonomy" id="240427"/>
    <lineage>
        <taxon>Bacteria</taxon>
        <taxon>Bacillati</taxon>
        <taxon>Bacillota</taxon>
        <taxon>Bacilli</taxon>
        <taxon>Lactobacillales</taxon>
        <taxon>Lactobacillaceae</taxon>
        <taxon>Secundilactobacillus</taxon>
    </lineage>
</organism>
<sequence length="319" mass="33559">MKKTAIIGGIIALIGVILFAVGLGQGGLKSIYWDNGFRVNHSETKTVKFKKINQIDVTASTSGPIIIKQGNTPEVKVHSTKASPVKASVAGNKLTISANRKSGFLVHGFSFEYTSDSSGYGNASVTVTVPKGMKLDTLSTDGDSSIIVKNVSVKTIQNDGDNDIDLSHMRLADTLNIQGSTSGDSDVTLNDVAAKGLKLDATDDVTIANSRFNAQDSQIQTDDGDITLHNNEWRSLTASSSDGDISFNQQKLGQTLKASTTDGDINGVVAPDKGVGIQTHVSDGDSTIFGHSGRSYGSAKATQTYVLSSTDGDITVNRN</sequence>
<dbReference type="OrthoDB" id="2321102at2"/>